<evidence type="ECO:0000256" key="3">
    <source>
        <dbReference type="SAM" id="Phobius"/>
    </source>
</evidence>
<dbReference type="InterPro" id="IPR011024">
    <property type="entry name" value="G_crystallin-like"/>
</dbReference>
<feature type="transmembrane region" description="Helical" evidence="3">
    <location>
        <begin position="581"/>
        <end position="604"/>
    </location>
</feature>
<dbReference type="PROSITE" id="PS50011">
    <property type="entry name" value="PROTEIN_KINASE_DOM"/>
    <property type="match status" value="2"/>
</dbReference>
<feature type="domain" description="Protein kinase" evidence="4">
    <location>
        <begin position="678"/>
        <end position="1030"/>
    </location>
</feature>
<dbReference type="InterPro" id="IPR050122">
    <property type="entry name" value="RTK"/>
</dbReference>
<keyword evidence="2" id="KW-0547">Nucleotide-binding</keyword>
<dbReference type="GO" id="GO:0005886">
    <property type="term" value="C:plasma membrane"/>
    <property type="evidence" value="ECO:0007669"/>
    <property type="project" value="TreeGrafter"/>
</dbReference>
<reference evidence="5 6" key="1">
    <citation type="journal article" date="2016" name="Genome Biol. Evol.">
        <title>Gene Family Evolution Reflects Adaptation to Soil Environmental Stressors in the Genome of the Collembolan Orchesella cincta.</title>
        <authorList>
            <person name="Faddeeva-Vakhrusheva A."/>
            <person name="Derks M.F."/>
            <person name="Anvar S.Y."/>
            <person name="Agamennone V."/>
            <person name="Suring W."/>
            <person name="Smit S."/>
            <person name="van Straalen N.M."/>
            <person name="Roelofs D."/>
        </authorList>
    </citation>
    <scope>NUCLEOTIDE SEQUENCE [LARGE SCALE GENOMIC DNA]</scope>
    <source>
        <tissue evidence="5">Mixed pool</tissue>
    </source>
</reference>
<dbReference type="OrthoDB" id="3256376at2759"/>
<comment type="subcellular location">
    <subcellularLocation>
        <location evidence="1">Membrane</location>
        <topology evidence="1">Single-pass membrane protein</topology>
    </subcellularLocation>
</comment>
<evidence type="ECO:0000256" key="1">
    <source>
        <dbReference type="ARBA" id="ARBA00004167"/>
    </source>
</evidence>
<keyword evidence="3" id="KW-0472">Membrane</keyword>
<dbReference type="SUPFAM" id="SSF56112">
    <property type="entry name" value="Protein kinase-like (PK-like)"/>
    <property type="match status" value="3"/>
</dbReference>
<dbReference type="EMBL" id="LJIJ01000439">
    <property type="protein sequence ID" value="ODM97474.1"/>
    <property type="molecule type" value="Genomic_DNA"/>
</dbReference>
<dbReference type="Pfam" id="PF07714">
    <property type="entry name" value="PK_Tyr_Ser-Thr"/>
    <property type="match status" value="2"/>
</dbReference>
<dbReference type="InterPro" id="IPR000719">
    <property type="entry name" value="Prot_kinase_dom"/>
</dbReference>
<keyword evidence="3" id="KW-1133">Transmembrane helix</keyword>
<dbReference type="PROSITE" id="PS00107">
    <property type="entry name" value="PROTEIN_KINASE_ATP"/>
    <property type="match status" value="1"/>
</dbReference>
<evidence type="ECO:0000259" key="4">
    <source>
        <dbReference type="PROSITE" id="PS50011"/>
    </source>
</evidence>
<keyword evidence="3" id="KW-0812">Transmembrane</keyword>
<accession>A0A1D2MXD9</accession>
<dbReference type="AlphaFoldDB" id="A0A1D2MXD9"/>
<keyword evidence="2" id="KW-0067">ATP-binding</keyword>
<protein>
    <submittedName>
        <fullName evidence="5">Mast/stem cell growth factor receptor kita</fullName>
    </submittedName>
</protein>
<evidence type="ECO:0000313" key="5">
    <source>
        <dbReference type="EMBL" id="ODM97474.1"/>
    </source>
</evidence>
<dbReference type="GO" id="GO:0005524">
    <property type="term" value="F:ATP binding"/>
    <property type="evidence" value="ECO:0007669"/>
    <property type="project" value="UniProtKB-UniRule"/>
</dbReference>
<gene>
    <name evidence="5" type="ORF">Ocin01_09208</name>
</gene>
<sequence>MSNLINQESDAIRMEVRAYEVELYTGIKFQGSNTTVNITNNNECVNLPEEFVGRIQSTKIQNCTQYYGQSNCTGINIQLSQNSHERRNLKTWNFHNRTESMGVCHDPCIPELGHSVSKNRTLSITLYTLPFFQGRAQTVHVNGCTQVHDNQVQKYGSFFYETFQSIFVPKGECVLAIFNNDSVYDFSIPEDCTVKPGQVVEFRDGEPQLYFLTWWPPVRAYYVRAFSPCQCKFYTDSNTLGILDLLPDEKFTVLFSEFDFLGDSHKIVPDSTELTCTDVEQSFVNRTRSVGTTHKCLNLFDGPNCTGKSILLSTRSPYKHDLRNWGFDYRIQSISVCNSSCLAASNDVETKLIQPKPINIKYYLETFMQGDSYDLEVDGCTPVNTEDDKILSIRIPEGACVLAFLDEMNVKGNTSIHNCSDEHYNVLQLWNGLPALNDFREWYSKWKEYIVAFSPCHCNYNPFLSSSDSLNGSYITLFLDKFFMGSSINIELNFTGCNDFATNEELSDWEGLAKSLKVSNRTCVRLYKEHGCESPSFLEVTASIADLSMHNFELSVRSLALCASGIDNANEQRDETNTGKLPLYLIPIGCVTALVCVMLAAFLIHMRRRALKLKNDMKEMLSNKEIDEFLKGFDHDNDGCESEADIGNETSQTCSSELLAQNQPYSNELEILSDQLQFDIKSPIGTGEFGLVYQGTLILEDNVQTVAIKTTKPFASAQGLRVLMKEVKVMMYVGKCPQIVALVGCCTANIREGELLVVLEYCDNGSLEKYLRKNQSHFVNILQKTETDFQNSYCTSEVILNPKSPPGNYVSYMPALDASFSQECQPESFDIYQLITWSIEIAQGMEFLASKKGILNRGEETLSVAIKTTKHLSASKGLRSLLKEVKIMMYVGQHSKIVTLIGCCTGNLREGELLIVMEYCEHGSLEKYLKANKSKFINLCSHGNGNRNAPKSIRNTEYVSKFETSESNADEMSATHSSVSMEFEANSFTARQLISWSIEIAEGMDYKIMYSCWEKDPKRRPTFPNLQSRLRQIETNVTSDNIAEYEGTLNVDDTVLPVAVKTTKTQSNAQNLRSLLKEVKIMLYVGKHSNIVTLLGCCTTNLHEGMYCWQLYQENFDFLSKILGLGELLIVMELCSSGSLDGYLKDNRANFVNFVQKGQLRVPKKLDALYSEANSQSANSTIYVKSIPGLNFPVSEASATDTVFSIHQLIEWSIEIADGMTYLSSKRLLGRRIKTTPVVFQLSI</sequence>
<dbReference type="InterPro" id="IPR017441">
    <property type="entry name" value="Protein_kinase_ATP_BS"/>
</dbReference>
<dbReference type="Pfam" id="PF00069">
    <property type="entry name" value="Pkinase"/>
    <property type="match status" value="1"/>
</dbReference>
<dbReference type="SUPFAM" id="SSF49695">
    <property type="entry name" value="gamma-Crystallin-like"/>
    <property type="match status" value="1"/>
</dbReference>
<feature type="binding site" evidence="2">
    <location>
        <position position="709"/>
    </location>
    <ligand>
        <name>ATP</name>
        <dbReference type="ChEBI" id="CHEBI:30616"/>
    </ligand>
</feature>
<dbReference type="PANTHER" id="PTHR24416:SF600">
    <property type="entry name" value="PDGF- AND VEGF-RECEPTOR RELATED, ISOFORM J"/>
    <property type="match status" value="1"/>
</dbReference>
<dbReference type="GO" id="GO:0043235">
    <property type="term" value="C:receptor complex"/>
    <property type="evidence" value="ECO:0007669"/>
    <property type="project" value="TreeGrafter"/>
</dbReference>
<dbReference type="Gene3D" id="2.60.20.10">
    <property type="entry name" value="Crystallins"/>
    <property type="match status" value="2"/>
</dbReference>
<proteinExistence type="predicted"/>
<dbReference type="InterPro" id="IPR011009">
    <property type="entry name" value="Kinase-like_dom_sf"/>
</dbReference>
<keyword evidence="5" id="KW-0675">Receptor</keyword>
<dbReference type="Gene3D" id="3.30.200.20">
    <property type="entry name" value="Phosphorylase Kinase, domain 1"/>
    <property type="match status" value="3"/>
</dbReference>
<dbReference type="InterPro" id="IPR001245">
    <property type="entry name" value="Ser-Thr/Tyr_kinase_cat_dom"/>
</dbReference>
<evidence type="ECO:0000256" key="2">
    <source>
        <dbReference type="PROSITE-ProRule" id="PRU10141"/>
    </source>
</evidence>
<keyword evidence="6" id="KW-1185">Reference proteome</keyword>
<evidence type="ECO:0000313" key="6">
    <source>
        <dbReference type="Proteomes" id="UP000094527"/>
    </source>
</evidence>
<feature type="domain" description="Protein kinase" evidence="4">
    <location>
        <begin position="1031"/>
        <end position="1244"/>
    </location>
</feature>
<name>A0A1D2MXD9_ORCCI</name>
<dbReference type="STRING" id="48709.A0A1D2MXD9"/>
<dbReference type="Proteomes" id="UP000094527">
    <property type="component" value="Unassembled WGS sequence"/>
</dbReference>
<dbReference type="PANTHER" id="PTHR24416">
    <property type="entry name" value="TYROSINE-PROTEIN KINASE RECEPTOR"/>
    <property type="match status" value="1"/>
</dbReference>
<comment type="caution">
    <text evidence="5">The sequence shown here is derived from an EMBL/GenBank/DDBJ whole genome shotgun (WGS) entry which is preliminary data.</text>
</comment>
<dbReference type="GO" id="GO:0007169">
    <property type="term" value="P:cell surface receptor protein tyrosine kinase signaling pathway"/>
    <property type="evidence" value="ECO:0007669"/>
    <property type="project" value="TreeGrafter"/>
</dbReference>
<organism evidence="5 6">
    <name type="scientific">Orchesella cincta</name>
    <name type="common">Springtail</name>
    <name type="synonym">Podura cincta</name>
    <dbReference type="NCBI Taxonomy" id="48709"/>
    <lineage>
        <taxon>Eukaryota</taxon>
        <taxon>Metazoa</taxon>
        <taxon>Ecdysozoa</taxon>
        <taxon>Arthropoda</taxon>
        <taxon>Hexapoda</taxon>
        <taxon>Collembola</taxon>
        <taxon>Entomobryomorpha</taxon>
        <taxon>Entomobryoidea</taxon>
        <taxon>Orchesellidae</taxon>
        <taxon>Orchesellinae</taxon>
        <taxon>Orchesella</taxon>
    </lineage>
</organism>
<dbReference type="GO" id="GO:0004714">
    <property type="term" value="F:transmembrane receptor protein tyrosine kinase activity"/>
    <property type="evidence" value="ECO:0007669"/>
    <property type="project" value="TreeGrafter"/>
</dbReference>